<keyword evidence="1" id="KW-0271">Exosome</keyword>
<evidence type="ECO:0000256" key="1">
    <source>
        <dbReference type="ARBA" id="ARBA00022835"/>
    </source>
</evidence>
<dbReference type="SUPFAM" id="SSF110324">
    <property type="entry name" value="Ribosomal L27 protein-like"/>
    <property type="match status" value="1"/>
</dbReference>
<dbReference type="Gene3D" id="2.40.50.100">
    <property type="match status" value="1"/>
</dbReference>
<dbReference type="EMBL" id="DUGC01000116">
    <property type="protein sequence ID" value="HIH10454.1"/>
    <property type="molecule type" value="Genomic_DNA"/>
</dbReference>
<feature type="region of interest" description="Disordered" evidence="2">
    <location>
        <begin position="164"/>
        <end position="186"/>
    </location>
</feature>
<dbReference type="Gene3D" id="2.40.50.140">
    <property type="entry name" value="Nucleic acid-binding proteins"/>
    <property type="match status" value="1"/>
</dbReference>
<dbReference type="PANTHER" id="PTHR12686:SF8">
    <property type="entry name" value="EXOSOME COMPLEX COMPONENT CSL4"/>
    <property type="match status" value="1"/>
</dbReference>
<evidence type="ECO:0000313" key="4">
    <source>
        <dbReference type="EMBL" id="HIH10454.1"/>
    </source>
</evidence>
<accession>A0A7J4IZX3</accession>
<dbReference type="InterPro" id="IPR003029">
    <property type="entry name" value="S1_domain"/>
</dbReference>
<dbReference type="AlphaFoldDB" id="A0A7J4IZX3"/>
<dbReference type="CDD" id="cd00164">
    <property type="entry name" value="S1_like"/>
    <property type="match status" value="1"/>
</dbReference>
<sequence length="186" mass="20504">MVKEVVFPGTVLGIEEEFVAGLHAYESDGKVLSDSVGFKELNAAAHEANVARAARQVKILDRGCTVTGIVTLVKQHAVLVELKSAEKDGERRTVHDRNASLAVFNIASSYVNSTEEMYRIGDIIRARVIDVTPYGVELETKSPELGVIKAFGIRTRKPLHLIDGRLRDPTSGDTEERKISSEYLLR</sequence>
<dbReference type="NCBIfam" id="NF034126">
    <property type="entry name" value="PRK09521.1"/>
    <property type="match status" value="1"/>
</dbReference>
<organism evidence="4 5">
    <name type="scientific">Candidatus Iainarchaeum sp</name>
    <dbReference type="NCBI Taxonomy" id="3101447"/>
    <lineage>
        <taxon>Archaea</taxon>
        <taxon>Candidatus Iainarchaeota</taxon>
        <taxon>Candidatus Iainarchaeia</taxon>
        <taxon>Candidatus Iainarchaeales</taxon>
        <taxon>Candidatus Iainarchaeaceae</taxon>
        <taxon>Candidatus Iainarchaeum</taxon>
    </lineage>
</organism>
<reference evidence="5" key="1">
    <citation type="journal article" date="2020" name="bioRxiv">
        <title>A rank-normalized archaeal taxonomy based on genome phylogeny resolves widespread incomplete and uneven classifications.</title>
        <authorList>
            <person name="Rinke C."/>
            <person name="Chuvochina M."/>
            <person name="Mussig A.J."/>
            <person name="Chaumeil P.-A."/>
            <person name="Waite D.W."/>
            <person name="Whitman W.B."/>
            <person name="Parks D.H."/>
            <person name="Hugenholtz P."/>
        </authorList>
    </citation>
    <scope>NUCLEOTIDE SEQUENCE [LARGE SCALE GENOMIC DNA]</scope>
</reference>
<dbReference type="Proteomes" id="UP000565078">
    <property type="component" value="Unassembled WGS sequence"/>
</dbReference>
<dbReference type="GO" id="GO:0000178">
    <property type="term" value="C:exosome (RNase complex)"/>
    <property type="evidence" value="ECO:0007669"/>
    <property type="project" value="UniProtKB-KW"/>
</dbReference>
<dbReference type="GO" id="GO:0006396">
    <property type="term" value="P:RNA processing"/>
    <property type="evidence" value="ECO:0007669"/>
    <property type="project" value="InterPro"/>
</dbReference>
<protein>
    <submittedName>
        <fullName evidence="4">Exosome complex RNA-binding protein Csl4</fullName>
    </submittedName>
</protein>
<gene>
    <name evidence="4" type="ORF">HA254_07360</name>
</gene>
<dbReference type="PROSITE" id="PS50126">
    <property type="entry name" value="S1"/>
    <property type="match status" value="1"/>
</dbReference>
<dbReference type="InterPro" id="IPR012340">
    <property type="entry name" value="NA-bd_OB-fold"/>
</dbReference>
<evidence type="ECO:0000259" key="3">
    <source>
        <dbReference type="PROSITE" id="PS50126"/>
    </source>
</evidence>
<evidence type="ECO:0000313" key="5">
    <source>
        <dbReference type="Proteomes" id="UP000565078"/>
    </source>
</evidence>
<proteinExistence type="predicted"/>
<dbReference type="SUPFAM" id="SSF50249">
    <property type="entry name" value="Nucleic acid-binding proteins"/>
    <property type="match status" value="1"/>
</dbReference>
<feature type="domain" description="S1 motif" evidence="3">
    <location>
        <begin position="63"/>
        <end position="141"/>
    </location>
</feature>
<evidence type="ECO:0000256" key="2">
    <source>
        <dbReference type="SAM" id="MobiDB-lite"/>
    </source>
</evidence>
<dbReference type="GO" id="GO:0003676">
    <property type="term" value="F:nucleic acid binding"/>
    <property type="evidence" value="ECO:0007669"/>
    <property type="project" value="InterPro"/>
</dbReference>
<dbReference type="PANTHER" id="PTHR12686">
    <property type="entry name" value="3'-5' EXORIBONUCLEASE CSL4-RELATED"/>
    <property type="match status" value="1"/>
</dbReference>
<comment type="caution">
    <text evidence="4">The sequence shown here is derived from an EMBL/GenBank/DDBJ whole genome shotgun (WGS) entry which is preliminary data.</text>
</comment>
<name>A0A7J4IZX3_9ARCH</name>
<dbReference type="InterPro" id="IPR039771">
    <property type="entry name" value="Csl4"/>
</dbReference>